<gene>
    <name evidence="1" type="ORF">Ddye_008759</name>
</gene>
<name>A0AAE0CLM2_9ROSI</name>
<evidence type="ECO:0000313" key="2">
    <source>
        <dbReference type="Proteomes" id="UP001280121"/>
    </source>
</evidence>
<keyword evidence="2" id="KW-1185">Reference proteome</keyword>
<proteinExistence type="predicted"/>
<accession>A0AAE0CLM2</accession>
<comment type="caution">
    <text evidence="1">The sequence shown here is derived from an EMBL/GenBank/DDBJ whole genome shotgun (WGS) entry which is preliminary data.</text>
</comment>
<protein>
    <submittedName>
        <fullName evidence="1">Uncharacterized protein</fullName>
    </submittedName>
</protein>
<dbReference type="Proteomes" id="UP001280121">
    <property type="component" value="Unassembled WGS sequence"/>
</dbReference>
<organism evidence="1 2">
    <name type="scientific">Dipteronia dyeriana</name>
    <dbReference type="NCBI Taxonomy" id="168575"/>
    <lineage>
        <taxon>Eukaryota</taxon>
        <taxon>Viridiplantae</taxon>
        <taxon>Streptophyta</taxon>
        <taxon>Embryophyta</taxon>
        <taxon>Tracheophyta</taxon>
        <taxon>Spermatophyta</taxon>
        <taxon>Magnoliopsida</taxon>
        <taxon>eudicotyledons</taxon>
        <taxon>Gunneridae</taxon>
        <taxon>Pentapetalae</taxon>
        <taxon>rosids</taxon>
        <taxon>malvids</taxon>
        <taxon>Sapindales</taxon>
        <taxon>Sapindaceae</taxon>
        <taxon>Hippocastanoideae</taxon>
        <taxon>Acereae</taxon>
        <taxon>Dipteronia</taxon>
    </lineage>
</organism>
<feature type="non-terminal residue" evidence="1">
    <location>
        <position position="60"/>
    </location>
</feature>
<reference evidence="1" key="1">
    <citation type="journal article" date="2023" name="Plant J.">
        <title>Genome sequences and population genomics provide insights into the demographic history, inbreeding, and mutation load of two 'living fossil' tree species of Dipteronia.</title>
        <authorList>
            <person name="Feng Y."/>
            <person name="Comes H.P."/>
            <person name="Chen J."/>
            <person name="Zhu S."/>
            <person name="Lu R."/>
            <person name="Zhang X."/>
            <person name="Li P."/>
            <person name="Qiu J."/>
            <person name="Olsen K.M."/>
            <person name="Qiu Y."/>
        </authorList>
    </citation>
    <scope>NUCLEOTIDE SEQUENCE</scope>
    <source>
        <strain evidence="1">KIB01</strain>
    </source>
</reference>
<sequence length="60" mass="6636">MGVVKADKNDHRPINFNELSNGGVHDYVMESCDAKVWDSGCPSCHLNKVDLLPTCSVMEE</sequence>
<dbReference type="AlphaFoldDB" id="A0AAE0CLM2"/>
<evidence type="ECO:0000313" key="1">
    <source>
        <dbReference type="EMBL" id="KAK2655707.1"/>
    </source>
</evidence>
<dbReference type="EMBL" id="JANJYI010000003">
    <property type="protein sequence ID" value="KAK2655707.1"/>
    <property type="molecule type" value="Genomic_DNA"/>
</dbReference>